<dbReference type="GO" id="GO:0042803">
    <property type="term" value="F:protein homodimerization activity"/>
    <property type="evidence" value="ECO:0007669"/>
    <property type="project" value="InterPro"/>
</dbReference>
<dbReference type="GO" id="GO:0001405">
    <property type="term" value="C:PAM complex, Tim23 associated import motor"/>
    <property type="evidence" value="ECO:0007669"/>
    <property type="project" value="TreeGrafter"/>
</dbReference>
<protein>
    <recommendedName>
        <fullName evidence="15">GrpE protein homolog</fullName>
    </recommendedName>
</protein>
<evidence type="ECO:0000313" key="13">
    <source>
        <dbReference type="EMBL" id="KAK9269403.1"/>
    </source>
</evidence>
<dbReference type="HAMAP" id="MF_01151">
    <property type="entry name" value="GrpE"/>
    <property type="match status" value="1"/>
</dbReference>
<dbReference type="CDD" id="cd00446">
    <property type="entry name" value="GrpE"/>
    <property type="match status" value="1"/>
</dbReference>
<comment type="subcellular location">
    <subcellularLocation>
        <location evidence="1">Mitochondrion matrix</location>
    </subcellularLocation>
</comment>
<proteinExistence type="inferred from homology"/>
<feature type="coiled-coil region" evidence="11">
    <location>
        <begin position="167"/>
        <end position="194"/>
    </location>
</feature>
<evidence type="ECO:0000256" key="3">
    <source>
        <dbReference type="ARBA" id="ARBA00022723"/>
    </source>
</evidence>
<dbReference type="PANTHER" id="PTHR21237:SF23">
    <property type="entry name" value="GRPE PROTEIN HOMOLOG, MITOCHONDRIAL"/>
    <property type="match status" value="1"/>
</dbReference>
<keyword evidence="6" id="KW-0809">Transit peptide</keyword>
<comment type="caution">
    <text evidence="13">The sequence shown here is derived from an EMBL/GenBank/DDBJ whole genome shotgun (WGS) entry which is preliminary data.</text>
</comment>
<dbReference type="GO" id="GO:0030150">
    <property type="term" value="P:protein import into mitochondrial matrix"/>
    <property type="evidence" value="ECO:0007669"/>
    <property type="project" value="TreeGrafter"/>
</dbReference>
<dbReference type="GO" id="GO:0046872">
    <property type="term" value="F:metal ion binding"/>
    <property type="evidence" value="ECO:0007669"/>
    <property type="project" value="UniProtKB-KW"/>
</dbReference>
<keyword evidence="14" id="KW-1185">Reference proteome</keyword>
<reference evidence="13 14" key="1">
    <citation type="journal article" date="2024" name="Plant J.">
        <title>Genome sequences and population genomics reveal climatic adaptation and genomic divergence between two closely related sweetgum species.</title>
        <authorList>
            <person name="Xu W.Q."/>
            <person name="Ren C.Q."/>
            <person name="Zhang X.Y."/>
            <person name="Comes H.P."/>
            <person name="Liu X.H."/>
            <person name="Li Y.G."/>
            <person name="Kettle C.J."/>
            <person name="Jalonen R."/>
            <person name="Gaisberger H."/>
            <person name="Ma Y.Z."/>
            <person name="Qiu Y.X."/>
        </authorList>
    </citation>
    <scope>NUCLEOTIDE SEQUENCE [LARGE SCALE GENOMIC DNA]</scope>
    <source>
        <strain evidence="13">Hangzhou</strain>
    </source>
</reference>
<dbReference type="GO" id="GO:0005524">
    <property type="term" value="F:ATP binding"/>
    <property type="evidence" value="ECO:0007669"/>
    <property type="project" value="UniProtKB-KW"/>
</dbReference>
<accession>A0AAP0NA50</accession>
<dbReference type="InterPro" id="IPR013805">
    <property type="entry name" value="GrpE_CC"/>
</dbReference>
<organism evidence="13 14">
    <name type="scientific">Liquidambar formosana</name>
    <name type="common">Formosan gum</name>
    <dbReference type="NCBI Taxonomy" id="63359"/>
    <lineage>
        <taxon>Eukaryota</taxon>
        <taxon>Viridiplantae</taxon>
        <taxon>Streptophyta</taxon>
        <taxon>Embryophyta</taxon>
        <taxon>Tracheophyta</taxon>
        <taxon>Spermatophyta</taxon>
        <taxon>Magnoliopsida</taxon>
        <taxon>eudicotyledons</taxon>
        <taxon>Gunneridae</taxon>
        <taxon>Pentapetalae</taxon>
        <taxon>Saxifragales</taxon>
        <taxon>Altingiaceae</taxon>
        <taxon>Liquidambar</taxon>
    </lineage>
</organism>
<evidence type="ECO:0008006" key="15">
    <source>
        <dbReference type="Google" id="ProtNLM"/>
    </source>
</evidence>
<evidence type="ECO:0000313" key="14">
    <source>
        <dbReference type="Proteomes" id="UP001415857"/>
    </source>
</evidence>
<keyword evidence="7" id="KW-0496">Mitochondrion</keyword>
<keyword evidence="5" id="KW-0067">ATP-binding</keyword>
<keyword evidence="3" id="KW-0479">Metal-binding</keyword>
<dbReference type="FunFam" id="2.30.22.10:FF:000002">
    <property type="entry name" value="GrpE protein homolog"/>
    <property type="match status" value="1"/>
</dbReference>
<dbReference type="InterPro" id="IPR009012">
    <property type="entry name" value="GrpE_head"/>
</dbReference>
<evidence type="ECO:0000256" key="2">
    <source>
        <dbReference type="ARBA" id="ARBA00009054"/>
    </source>
</evidence>
<dbReference type="AlphaFoldDB" id="A0AAP0NA50"/>
<evidence type="ECO:0000256" key="9">
    <source>
        <dbReference type="ARBA" id="ARBA00063669"/>
    </source>
</evidence>
<feature type="compositionally biased region" description="Basic and acidic residues" evidence="12">
    <location>
        <begin position="84"/>
        <end position="94"/>
    </location>
</feature>
<evidence type="ECO:0000256" key="4">
    <source>
        <dbReference type="ARBA" id="ARBA00022741"/>
    </source>
</evidence>
<dbReference type="PRINTS" id="PR00773">
    <property type="entry name" value="GRPEPROTEIN"/>
</dbReference>
<feature type="compositionally biased region" description="Polar residues" evidence="12">
    <location>
        <begin position="72"/>
        <end position="83"/>
    </location>
</feature>
<dbReference type="FunFam" id="3.90.20.20:FF:000005">
    <property type="entry name" value="GrpE protein homolog"/>
    <property type="match status" value="1"/>
</dbReference>
<evidence type="ECO:0000256" key="8">
    <source>
        <dbReference type="ARBA" id="ARBA00023186"/>
    </source>
</evidence>
<keyword evidence="4" id="KW-0547">Nucleotide-binding</keyword>
<dbReference type="PANTHER" id="PTHR21237">
    <property type="entry name" value="GRPE PROTEIN"/>
    <property type="match status" value="1"/>
</dbReference>
<dbReference type="Pfam" id="PF01025">
    <property type="entry name" value="GrpE"/>
    <property type="match status" value="1"/>
</dbReference>
<dbReference type="SUPFAM" id="SSF51064">
    <property type="entry name" value="Head domain of nucleotide exchange factor GrpE"/>
    <property type="match status" value="1"/>
</dbReference>
<dbReference type="EMBL" id="JBBPBK010000015">
    <property type="protein sequence ID" value="KAK9269403.1"/>
    <property type="molecule type" value="Genomic_DNA"/>
</dbReference>
<comment type="similarity">
    <text evidence="2 10">Belongs to the GrpE family.</text>
</comment>
<sequence length="345" mass="38041">MFVSRVLSRIPRAVSARGRTSLLLSASQHNQSSILSNHFHPLRDSPNKLVTSQVSLLHHSALNAFQRCGISSSASPEPTVNQSGKEHDSTETAKARGNTKVPDHTEDSGSGEAKTQDQTEESGFNSESYSQSIKRRRGGSKRTAFSDSDSDSESMDELSRDELVKLVLEKETLLKNKQKDIEKAQDKILRSYAEVENIIDRNKRESEHLQKYAIQRFAKSLLDVADNLGRASTAVKDSFSKIDASKDTVGAVPLIKTLLEGVEMTDKQLTEVLRKFGVEKFDPTNEQFDPHRHNAQFQIPDGSKPPGTVAVVLKAGYMIHDRVLRAADVGITEAVDNNEAEGSKA</sequence>
<comment type="subunit">
    <text evidence="9">Probable component of the PAM complex, at least composed of SSC1 (mtHsp70), MGE1, TIM44, PAM16/TIM16, PAM17 and PAM18/TIM14. Interacts with SSQ1.</text>
</comment>
<evidence type="ECO:0000256" key="10">
    <source>
        <dbReference type="RuleBase" id="RU004478"/>
    </source>
</evidence>
<evidence type="ECO:0000256" key="7">
    <source>
        <dbReference type="ARBA" id="ARBA00023128"/>
    </source>
</evidence>
<feature type="region of interest" description="Disordered" evidence="12">
    <location>
        <begin position="72"/>
        <end position="159"/>
    </location>
</feature>
<feature type="compositionally biased region" description="Polar residues" evidence="12">
    <location>
        <begin position="121"/>
        <end position="132"/>
    </location>
</feature>
<dbReference type="Gene3D" id="2.30.22.10">
    <property type="entry name" value="Head domain of nucleotide exchange factor GrpE"/>
    <property type="match status" value="1"/>
</dbReference>
<name>A0AAP0NA50_LIQFO</name>
<dbReference type="SUPFAM" id="SSF58014">
    <property type="entry name" value="Coiled-coil domain of nucleotide exchange factor GrpE"/>
    <property type="match status" value="1"/>
</dbReference>
<keyword evidence="8" id="KW-0143">Chaperone</keyword>
<evidence type="ECO:0000256" key="11">
    <source>
        <dbReference type="SAM" id="Coils"/>
    </source>
</evidence>
<dbReference type="GO" id="GO:0051087">
    <property type="term" value="F:protein-folding chaperone binding"/>
    <property type="evidence" value="ECO:0007669"/>
    <property type="project" value="InterPro"/>
</dbReference>
<dbReference type="GO" id="GO:0051082">
    <property type="term" value="F:unfolded protein binding"/>
    <property type="evidence" value="ECO:0007669"/>
    <property type="project" value="TreeGrafter"/>
</dbReference>
<evidence type="ECO:0000256" key="6">
    <source>
        <dbReference type="ARBA" id="ARBA00022946"/>
    </source>
</evidence>
<evidence type="ECO:0000256" key="5">
    <source>
        <dbReference type="ARBA" id="ARBA00022840"/>
    </source>
</evidence>
<evidence type="ECO:0000256" key="12">
    <source>
        <dbReference type="SAM" id="MobiDB-lite"/>
    </source>
</evidence>
<gene>
    <name evidence="13" type="ORF">L1049_001176</name>
</gene>
<evidence type="ECO:0000256" key="1">
    <source>
        <dbReference type="ARBA" id="ARBA00004305"/>
    </source>
</evidence>
<keyword evidence="11" id="KW-0175">Coiled coil</keyword>
<dbReference type="Gene3D" id="3.90.20.20">
    <property type="match status" value="1"/>
</dbReference>
<dbReference type="GO" id="GO:0006457">
    <property type="term" value="P:protein folding"/>
    <property type="evidence" value="ECO:0007669"/>
    <property type="project" value="InterPro"/>
</dbReference>
<dbReference type="InterPro" id="IPR000740">
    <property type="entry name" value="GrpE"/>
</dbReference>
<dbReference type="GO" id="GO:0000774">
    <property type="term" value="F:adenyl-nucleotide exchange factor activity"/>
    <property type="evidence" value="ECO:0007669"/>
    <property type="project" value="InterPro"/>
</dbReference>
<dbReference type="Proteomes" id="UP001415857">
    <property type="component" value="Unassembled WGS sequence"/>
</dbReference>